<comment type="similarity">
    <text evidence="3">In the N-terminal section; belongs to the NADH:flavin oxidoreductase/NADH oxidase family.</text>
</comment>
<evidence type="ECO:0000256" key="8">
    <source>
        <dbReference type="ARBA" id="ARBA00023004"/>
    </source>
</evidence>
<evidence type="ECO:0000256" key="7">
    <source>
        <dbReference type="ARBA" id="ARBA00023002"/>
    </source>
</evidence>
<evidence type="ECO:0000256" key="6">
    <source>
        <dbReference type="ARBA" id="ARBA00022723"/>
    </source>
</evidence>
<dbReference type="Gene3D" id="3.20.20.70">
    <property type="entry name" value="Aldolase class I"/>
    <property type="match status" value="1"/>
</dbReference>
<dbReference type="InterPro" id="IPR051793">
    <property type="entry name" value="NADH:flavin_oxidoreductase"/>
</dbReference>
<feature type="domain" description="NADH:flavin oxidoreductase/NADH oxidase N-terminal" evidence="10">
    <location>
        <begin position="10"/>
        <end position="341"/>
    </location>
</feature>
<dbReference type="Pfam" id="PF00724">
    <property type="entry name" value="Oxidored_FMN"/>
    <property type="match status" value="1"/>
</dbReference>
<keyword evidence="4" id="KW-0285">Flavoprotein</keyword>
<evidence type="ECO:0000256" key="9">
    <source>
        <dbReference type="ARBA" id="ARBA00023014"/>
    </source>
</evidence>
<dbReference type="PRINTS" id="PR00368">
    <property type="entry name" value="FADPNR"/>
</dbReference>
<proteinExistence type="inferred from homology"/>
<evidence type="ECO:0000256" key="3">
    <source>
        <dbReference type="ARBA" id="ARBA00011048"/>
    </source>
</evidence>
<evidence type="ECO:0000259" key="11">
    <source>
        <dbReference type="Pfam" id="PF07992"/>
    </source>
</evidence>
<dbReference type="SUPFAM" id="SSF51905">
    <property type="entry name" value="FAD/NAD(P)-binding domain"/>
    <property type="match status" value="1"/>
</dbReference>
<keyword evidence="6" id="KW-0479">Metal-binding</keyword>
<dbReference type="InterPro" id="IPR036188">
    <property type="entry name" value="FAD/NAD-bd_sf"/>
</dbReference>
<name>A0A9J6QMM8_9FIRM</name>
<accession>A0A9J6QMM8</accession>
<sequence>MNKQFPHVLAPVRIGGQLLKNRIFVAPITPHSASNGEPYPNEEIMTYFEDRAKTGAAVVYCGGTKAADVFDDGEHCAWDTSAFNHKNALTLLAARIKSHGARPGMEIMGLLPASWRPGPPLGCSDGNRVFQSQPITQEITKEEMERFKEATAQMCENLMECGYEQFLFHFGHSIPLAQFLSPLTNRRTDEYGGSTENRCRYLVEILDACREATKGKVIFEIRMSATEFEEGGIDLEEGIRIASIFQEHCDIIQASCGMVTEKYMTVTHPCQHMGPHPNLWLAEAFKKSGKIHKPVTAIGAFESLQAAEDAIAAGKCDFVAVCRQFIADPETIHKAVENRADDVVPCIKCMRCHDSDCYEHLFRCAVNPLIGFDSIHQQMFPAAAKKQKKVAVIGGGPAGMKAAITAFDRGHKVTLYEKADKLGGALGFSEYVEFKYALCSYKNYLIHQVGKRAIDVKLKTEAAPEMLNDLYDAVIIAVGAEPVMLPIPGYNTDNGMVATDAYCSEDKLGKTVVIIGGGQVGCETALYLADKGLDVSVIEIQKSLCPDASKSCGDEIRILLDENPNFTAICGAKCIKMTKNSVTYIDAAGKECTAKCDTVILAAGMKARTALADSFITDCDVPEWAQAGDCISARTVEQATAEAYNAAMAL</sequence>
<dbReference type="GO" id="GO:0051536">
    <property type="term" value="F:iron-sulfur cluster binding"/>
    <property type="evidence" value="ECO:0007669"/>
    <property type="project" value="UniProtKB-KW"/>
</dbReference>
<dbReference type="Gene3D" id="3.40.50.720">
    <property type="entry name" value="NAD(P)-binding Rossmann-like Domain"/>
    <property type="match status" value="1"/>
</dbReference>
<organism evidence="12 13">
    <name type="scientific">Hominibacterium faecale</name>
    <dbReference type="NCBI Taxonomy" id="2839743"/>
    <lineage>
        <taxon>Bacteria</taxon>
        <taxon>Bacillati</taxon>
        <taxon>Bacillota</taxon>
        <taxon>Clostridia</taxon>
        <taxon>Peptostreptococcales</taxon>
        <taxon>Anaerovoracaceae</taxon>
        <taxon>Hominibacterium</taxon>
    </lineage>
</organism>
<comment type="caution">
    <text evidence="12">The sequence shown here is derived from an EMBL/GenBank/DDBJ whole genome shotgun (WGS) entry which is preliminary data.</text>
</comment>
<dbReference type="AlphaFoldDB" id="A0A9J6QMM8"/>
<reference evidence="12" key="1">
    <citation type="submission" date="2022-09" db="EMBL/GenBank/DDBJ databases">
        <title>Culturomic study of gut microbiota in children with autism spectrum disorder.</title>
        <authorList>
            <person name="Efimov B.A."/>
            <person name="Chaplin A.V."/>
            <person name="Sokolova S.R."/>
            <person name="Pikina A.P."/>
            <person name="Korzhanova M."/>
            <person name="Belova V."/>
            <person name="Korostin D."/>
        </authorList>
    </citation>
    <scope>NUCLEOTIDE SEQUENCE</scope>
    <source>
        <strain evidence="12">ASD5510</strain>
    </source>
</reference>
<dbReference type="InterPro" id="IPR013785">
    <property type="entry name" value="Aldolase_TIM"/>
</dbReference>
<keyword evidence="7" id="KW-0560">Oxidoreductase</keyword>
<feature type="domain" description="FAD/NAD(P)-binding" evidence="11">
    <location>
        <begin position="388"/>
        <end position="613"/>
    </location>
</feature>
<dbReference type="Proteomes" id="UP001065549">
    <property type="component" value="Unassembled WGS sequence"/>
</dbReference>
<keyword evidence="5" id="KW-0288">FMN</keyword>
<comment type="cofactor">
    <cofactor evidence="1">
        <name>FMN</name>
        <dbReference type="ChEBI" id="CHEBI:58210"/>
    </cofactor>
</comment>
<dbReference type="PANTHER" id="PTHR42917">
    <property type="entry name" value="2,4-DIENOYL-COA REDUCTASE"/>
    <property type="match status" value="1"/>
</dbReference>
<keyword evidence="9" id="KW-0411">Iron-sulfur</keyword>
<dbReference type="GO" id="GO:0016491">
    <property type="term" value="F:oxidoreductase activity"/>
    <property type="evidence" value="ECO:0007669"/>
    <property type="project" value="UniProtKB-KW"/>
</dbReference>
<dbReference type="Gene3D" id="3.50.50.60">
    <property type="entry name" value="FAD/NAD(P)-binding domain"/>
    <property type="match status" value="1"/>
</dbReference>
<evidence type="ECO:0000256" key="4">
    <source>
        <dbReference type="ARBA" id="ARBA00022630"/>
    </source>
</evidence>
<evidence type="ECO:0000256" key="2">
    <source>
        <dbReference type="ARBA" id="ARBA00001966"/>
    </source>
</evidence>
<protein>
    <submittedName>
        <fullName evidence="12">FAD-dependent oxidoreductase</fullName>
    </submittedName>
</protein>
<dbReference type="InterPro" id="IPR023753">
    <property type="entry name" value="FAD/NAD-binding_dom"/>
</dbReference>
<dbReference type="InterPro" id="IPR001155">
    <property type="entry name" value="OxRdtase_FMN_N"/>
</dbReference>
<dbReference type="EMBL" id="JAOSHN010000001">
    <property type="protein sequence ID" value="MCU7377178.1"/>
    <property type="molecule type" value="Genomic_DNA"/>
</dbReference>
<dbReference type="SUPFAM" id="SSF51395">
    <property type="entry name" value="FMN-linked oxidoreductases"/>
    <property type="match status" value="1"/>
</dbReference>
<dbReference type="RefSeq" id="WP_253020631.1">
    <property type="nucleotide sequence ID" value="NZ_JAOSHN010000001.1"/>
</dbReference>
<dbReference type="Pfam" id="PF07992">
    <property type="entry name" value="Pyr_redox_2"/>
    <property type="match status" value="1"/>
</dbReference>
<dbReference type="PRINTS" id="PR00469">
    <property type="entry name" value="PNDRDTASEII"/>
</dbReference>
<evidence type="ECO:0000256" key="1">
    <source>
        <dbReference type="ARBA" id="ARBA00001917"/>
    </source>
</evidence>
<dbReference type="GO" id="GO:0046872">
    <property type="term" value="F:metal ion binding"/>
    <property type="evidence" value="ECO:0007669"/>
    <property type="project" value="UniProtKB-KW"/>
</dbReference>
<evidence type="ECO:0000313" key="12">
    <source>
        <dbReference type="EMBL" id="MCU7377178.1"/>
    </source>
</evidence>
<dbReference type="PANTHER" id="PTHR42917:SF2">
    <property type="entry name" value="2,4-DIENOYL-COA REDUCTASE [(2E)-ENOYL-COA-PRODUCING]"/>
    <property type="match status" value="1"/>
</dbReference>
<comment type="cofactor">
    <cofactor evidence="2">
        <name>[4Fe-4S] cluster</name>
        <dbReference type="ChEBI" id="CHEBI:49883"/>
    </cofactor>
</comment>
<keyword evidence="8" id="KW-0408">Iron</keyword>
<dbReference type="GO" id="GO:0010181">
    <property type="term" value="F:FMN binding"/>
    <property type="evidence" value="ECO:0007669"/>
    <property type="project" value="InterPro"/>
</dbReference>
<evidence type="ECO:0000313" key="13">
    <source>
        <dbReference type="Proteomes" id="UP001065549"/>
    </source>
</evidence>
<evidence type="ECO:0000256" key="5">
    <source>
        <dbReference type="ARBA" id="ARBA00022643"/>
    </source>
</evidence>
<evidence type="ECO:0000259" key="10">
    <source>
        <dbReference type="Pfam" id="PF00724"/>
    </source>
</evidence>
<gene>
    <name evidence="12" type="ORF">OBO34_02285</name>
</gene>
<keyword evidence="13" id="KW-1185">Reference proteome</keyword>